<dbReference type="AlphaFoldDB" id="A0A8E2LTA0"/>
<dbReference type="EMBL" id="MWQA01000001">
    <property type="protein sequence ID" value="ORC10485.1"/>
    <property type="molecule type" value="Genomic_DNA"/>
</dbReference>
<gene>
    <name evidence="2" type="ORF">B4U45_22235</name>
</gene>
<protein>
    <recommendedName>
        <fullName evidence="4">Helix-turn-helix domain-containing protein</fullName>
    </recommendedName>
</protein>
<accession>A0A8E2LTA0</accession>
<evidence type="ECO:0008006" key="4">
    <source>
        <dbReference type="Google" id="ProtNLM"/>
    </source>
</evidence>
<name>A0A8E2LTA0_9MYCO</name>
<feature type="region of interest" description="Disordered" evidence="1">
    <location>
        <begin position="69"/>
        <end position="88"/>
    </location>
</feature>
<reference evidence="2 3" key="1">
    <citation type="submission" date="2017-02" db="EMBL/GenBank/DDBJ databases">
        <title>Mycobacterium kansasii genomes.</title>
        <authorList>
            <person name="Borowka P."/>
            <person name="Strapagiel D."/>
            <person name="Marciniak B."/>
            <person name="Lach J."/>
            <person name="Bakula Z."/>
            <person name="Van Ingen J."/>
            <person name="Safianowska A."/>
            <person name="Brzostek A."/>
            <person name="Dziadek J."/>
            <person name="Jagielski T."/>
        </authorList>
    </citation>
    <scope>NUCLEOTIDE SEQUENCE [LARGE SCALE GENOMIC DNA]</scope>
    <source>
        <strain evidence="2 3">12MK</strain>
    </source>
</reference>
<evidence type="ECO:0000256" key="1">
    <source>
        <dbReference type="SAM" id="MobiDB-lite"/>
    </source>
</evidence>
<comment type="caution">
    <text evidence="2">The sequence shown here is derived from an EMBL/GenBank/DDBJ whole genome shotgun (WGS) entry which is preliminary data.</text>
</comment>
<evidence type="ECO:0000313" key="3">
    <source>
        <dbReference type="Proteomes" id="UP000192335"/>
    </source>
</evidence>
<evidence type="ECO:0000313" key="2">
    <source>
        <dbReference type="EMBL" id="ORC10485.1"/>
    </source>
</evidence>
<dbReference type="Proteomes" id="UP000192335">
    <property type="component" value="Unassembled WGS sequence"/>
</dbReference>
<proteinExistence type="predicted"/>
<organism evidence="2 3">
    <name type="scientific">Mycobacterium persicum</name>
    <dbReference type="NCBI Taxonomy" id="1487726"/>
    <lineage>
        <taxon>Bacteria</taxon>
        <taxon>Bacillati</taxon>
        <taxon>Actinomycetota</taxon>
        <taxon>Actinomycetes</taxon>
        <taxon>Mycobacteriales</taxon>
        <taxon>Mycobacteriaceae</taxon>
        <taxon>Mycobacterium</taxon>
    </lineage>
</organism>
<sequence length="88" mass="9741">MTGPLTYDLAEAAERIGGVSEKWLAAQLRAGKLQGRKVGRKWRMTLGDIESAVEMFRVVPQDVSAEQYQPGEVKSSGLTQTSRRRFAS</sequence>